<accession>A0A1Q5URN5</accession>
<keyword evidence="4" id="KW-1185">Reference proteome</keyword>
<comment type="caution">
    <text evidence="3">The sequence shown here is derived from an EMBL/GenBank/DDBJ whole genome shotgun (WGS) entry which is preliminary data.</text>
</comment>
<name>A0A1Q5URN5_9EURO</name>
<reference evidence="3 4" key="1">
    <citation type="submission" date="2016-10" db="EMBL/GenBank/DDBJ databases">
        <title>Genome sequence of the ascomycete fungus Penicillium subrubescens.</title>
        <authorList>
            <person name="De Vries R.P."/>
            <person name="Peng M."/>
            <person name="Dilokpimol A."/>
            <person name="Hilden K."/>
            <person name="Makela M.R."/>
            <person name="Grigoriev I."/>
            <person name="Riley R."/>
            <person name="Granchi Z."/>
        </authorList>
    </citation>
    <scope>NUCLEOTIDE SEQUENCE [LARGE SCALE GENOMIC DNA]</scope>
    <source>
        <strain evidence="3 4">CBS 132785</strain>
    </source>
</reference>
<keyword evidence="1" id="KW-0812">Transmembrane</keyword>
<feature type="chain" id="PRO_5012118069" description="Transmembrane protein" evidence="2">
    <location>
        <begin position="25"/>
        <end position="103"/>
    </location>
</feature>
<evidence type="ECO:0000256" key="2">
    <source>
        <dbReference type="SAM" id="SignalP"/>
    </source>
</evidence>
<evidence type="ECO:0000313" key="3">
    <source>
        <dbReference type="EMBL" id="OKP15109.1"/>
    </source>
</evidence>
<dbReference type="Proteomes" id="UP000186955">
    <property type="component" value="Unassembled WGS sequence"/>
</dbReference>
<organism evidence="3 4">
    <name type="scientific">Penicillium subrubescens</name>
    <dbReference type="NCBI Taxonomy" id="1316194"/>
    <lineage>
        <taxon>Eukaryota</taxon>
        <taxon>Fungi</taxon>
        <taxon>Dikarya</taxon>
        <taxon>Ascomycota</taxon>
        <taxon>Pezizomycotina</taxon>
        <taxon>Eurotiomycetes</taxon>
        <taxon>Eurotiomycetidae</taxon>
        <taxon>Eurotiales</taxon>
        <taxon>Aspergillaceae</taxon>
        <taxon>Penicillium</taxon>
    </lineage>
</organism>
<evidence type="ECO:0000256" key="1">
    <source>
        <dbReference type="SAM" id="Phobius"/>
    </source>
</evidence>
<dbReference type="AlphaFoldDB" id="A0A1Q5URN5"/>
<dbReference type="EMBL" id="MNBE01000024">
    <property type="protein sequence ID" value="OKP15109.1"/>
    <property type="molecule type" value="Genomic_DNA"/>
</dbReference>
<evidence type="ECO:0000313" key="4">
    <source>
        <dbReference type="Proteomes" id="UP000186955"/>
    </source>
</evidence>
<sequence>MGREYVVVLTGPLMFLLLTTFSFSHHRVKDHHYDHHQHCSRPRALYGPFRGSPSSTEASAIDNLAKLPPGLRVVIFLAFSFILSGGMYYFIKRQKAKPSNGIP</sequence>
<evidence type="ECO:0008006" key="5">
    <source>
        <dbReference type="Google" id="ProtNLM"/>
    </source>
</evidence>
<keyword evidence="2" id="KW-0732">Signal</keyword>
<feature type="transmembrane region" description="Helical" evidence="1">
    <location>
        <begin position="73"/>
        <end position="91"/>
    </location>
</feature>
<proteinExistence type="predicted"/>
<protein>
    <recommendedName>
        <fullName evidence="5">Transmembrane protein</fullName>
    </recommendedName>
</protein>
<keyword evidence="1" id="KW-1133">Transmembrane helix</keyword>
<keyword evidence="1" id="KW-0472">Membrane</keyword>
<feature type="signal peptide" evidence="2">
    <location>
        <begin position="1"/>
        <end position="24"/>
    </location>
</feature>
<gene>
    <name evidence="3" type="ORF">PENSUB_2257</name>
</gene>